<dbReference type="InterPro" id="IPR058163">
    <property type="entry name" value="LysR-type_TF_proteobact-type"/>
</dbReference>
<dbReference type="PANTHER" id="PTHR30537">
    <property type="entry name" value="HTH-TYPE TRANSCRIPTIONAL REGULATOR"/>
    <property type="match status" value="1"/>
</dbReference>
<comment type="similarity">
    <text evidence="1">Belongs to the LysR transcriptional regulatory family.</text>
</comment>
<evidence type="ECO:0000256" key="4">
    <source>
        <dbReference type="ARBA" id="ARBA00023163"/>
    </source>
</evidence>
<dbReference type="InterPro" id="IPR000847">
    <property type="entry name" value="LysR_HTH_N"/>
</dbReference>
<evidence type="ECO:0000259" key="5">
    <source>
        <dbReference type="PROSITE" id="PS50931"/>
    </source>
</evidence>
<dbReference type="SUPFAM" id="SSF53850">
    <property type="entry name" value="Periplasmic binding protein-like II"/>
    <property type="match status" value="1"/>
</dbReference>
<dbReference type="AlphaFoldDB" id="A0A418WTJ3"/>
<organism evidence="6 7">
    <name type="scientific">Oleomonas cavernae</name>
    <dbReference type="NCBI Taxonomy" id="2320859"/>
    <lineage>
        <taxon>Bacteria</taxon>
        <taxon>Pseudomonadati</taxon>
        <taxon>Pseudomonadota</taxon>
        <taxon>Alphaproteobacteria</taxon>
        <taxon>Acetobacterales</taxon>
        <taxon>Acetobacteraceae</taxon>
        <taxon>Oleomonas</taxon>
    </lineage>
</organism>
<dbReference type="Proteomes" id="UP000284605">
    <property type="component" value="Unassembled WGS sequence"/>
</dbReference>
<dbReference type="NCBIfam" id="NF008352">
    <property type="entry name" value="PRK11139.1"/>
    <property type="match status" value="1"/>
</dbReference>
<evidence type="ECO:0000313" key="7">
    <source>
        <dbReference type="Proteomes" id="UP000284605"/>
    </source>
</evidence>
<dbReference type="GO" id="GO:0043565">
    <property type="term" value="F:sequence-specific DNA binding"/>
    <property type="evidence" value="ECO:0007669"/>
    <property type="project" value="TreeGrafter"/>
</dbReference>
<sequence length="294" mass="32428">MDRLPLNSLRAFEAAARHLSLTRAAEELRLTHGAISHQVRALEALLGTTLFTRRGRGVTLTEPGAYLANTLGTAFTQINQTMNAVRRQAVGNLTISVLTSFAARWLVPRLERFHEQHPEMVLNLQTSRELVDLHRDGVDLAVRAGKGKYPGLDIEFLMAENLFLVASPTLAGGLPKTLDDLPRYTLLRDSFDDWEMWCRAAGVDIKTLKFGTAIQDSAVLLDVVSAGGGMALARSTLASHDLAAGRLVRLFDVQVPDVFSYWVVCLPERREEPAIAKFRNWLKAEAAAFQLPAA</sequence>
<evidence type="ECO:0000313" key="6">
    <source>
        <dbReference type="EMBL" id="RJF94548.1"/>
    </source>
</evidence>
<reference evidence="6 7" key="1">
    <citation type="submission" date="2018-09" db="EMBL/GenBank/DDBJ databases">
        <authorList>
            <person name="Zhu H."/>
        </authorList>
    </citation>
    <scope>NUCLEOTIDE SEQUENCE [LARGE SCALE GENOMIC DNA]</scope>
    <source>
        <strain evidence="6 7">K1W22B-8</strain>
    </source>
</reference>
<proteinExistence type="inferred from homology"/>
<dbReference type="OrthoDB" id="9794694at2"/>
<dbReference type="InterPro" id="IPR036388">
    <property type="entry name" value="WH-like_DNA-bd_sf"/>
</dbReference>
<dbReference type="EMBL" id="QYUK01000008">
    <property type="protein sequence ID" value="RJF94548.1"/>
    <property type="molecule type" value="Genomic_DNA"/>
</dbReference>
<accession>A0A418WTJ3</accession>
<dbReference type="RefSeq" id="WP_119775721.1">
    <property type="nucleotide sequence ID" value="NZ_QYUK01000008.1"/>
</dbReference>
<keyword evidence="3" id="KW-0238">DNA-binding</keyword>
<dbReference type="Gene3D" id="1.10.10.10">
    <property type="entry name" value="Winged helix-like DNA-binding domain superfamily/Winged helix DNA-binding domain"/>
    <property type="match status" value="1"/>
</dbReference>
<keyword evidence="2" id="KW-0805">Transcription regulation</keyword>
<feature type="domain" description="HTH lysR-type" evidence="5">
    <location>
        <begin position="4"/>
        <end position="61"/>
    </location>
</feature>
<dbReference type="SUPFAM" id="SSF46785">
    <property type="entry name" value="Winged helix' DNA-binding domain"/>
    <property type="match status" value="1"/>
</dbReference>
<protein>
    <submittedName>
        <fullName evidence="6">Transcriptional regulator GcvA</fullName>
    </submittedName>
</protein>
<dbReference type="PROSITE" id="PS50931">
    <property type="entry name" value="HTH_LYSR"/>
    <property type="match status" value="1"/>
</dbReference>
<keyword evidence="4" id="KW-0804">Transcription</keyword>
<evidence type="ECO:0000256" key="1">
    <source>
        <dbReference type="ARBA" id="ARBA00009437"/>
    </source>
</evidence>
<gene>
    <name evidence="6" type="primary">gcvA</name>
    <name evidence="6" type="ORF">D3874_01545</name>
</gene>
<dbReference type="PANTHER" id="PTHR30537:SF79">
    <property type="entry name" value="TRANSCRIPTIONAL REGULATOR-RELATED"/>
    <property type="match status" value="1"/>
</dbReference>
<dbReference type="InterPro" id="IPR005119">
    <property type="entry name" value="LysR_subst-bd"/>
</dbReference>
<dbReference type="FunFam" id="1.10.10.10:FF:000038">
    <property type="entry name" value="Glycine cleavage system transcriptional activator"/>
    <property type="match status" value="1"/>
</dbReference>
<dbReference type="GO" id="GO:0003700">
    <property type="term" value="F:DNA-binding transcription factor activity"/>
    <property type="evidence" value="ECO:0007669"/>
    <property type="project" value="InterPro"/>
</dbReference>
<comment type="caution">
    <text evidence="6">The sequence shown here is derived from an EMBL/GenBank/DDBJ whole genome shotgun (WGS) entry which is preliminary data.</text>
</comment>
<dbReference type="Gene3D" id="3.40.190.10">
    <property type="entry name" value="Periplasmic binding protein-like II"/>
    <property type="match status" value="2"/>
</dbReference>
<dbReference type="Pfam" id="PF00126">
    <property type="entry name" value="HTH_1"/>
    <property type="match status" value="1"/>
</dbReference>
<dbReference type="PRINTS" id="PR00039">
    <property type="entry name" value="HTHLYSR"/>
</dbReference>
<evidence type="ECO:0000256" key="2">
    <source>
        <dbReference type="ARBA" id="ARBA00023015"/>
    </source>
</evidence>
<dbReference type="InterPro" id="IPR036390">
    <property type="entry name" value="WH_DNA-bd_sf"/>
</dbReference>
<name>A0A418WTJ3_9PROT</name>
<keyword evidence="7" id="KW-1185">Reference proteome</keyword>
<dbReference type="CDD" id="cd08432">
    <property type="entry name" value="PBP2_GcdR_TrpI_HvrB_AmpR_like"/>
    <property type="match status" value="1"/>
</dbReference>
<dbReference type="Pfam" id="PF03466">
    <property type="entry name" value="LysR_substrate"/>
    <property type="match status" value="1"/>
</dbReference>
<evidence type="ECO:0000256" key="3">
    <source>
        <dbReference type="ARBA" id="ARBA00023125"/>
    </source>
</evidence>
<dbReference type="GO" id="GO:0006351">
    <property type="term" value="P:DNA-templated transcription"/>
    <property type="evidence" value="ECO:0007669"/>
    <property type="project" value="TreeGrafter"/>
</dbReference>